<dbReference type="Pfam" id="PF01590">
    <property type="entry name" value="GAF"/>
    <property type="match status" value="1"/>
</dbReference>
<dbReference type="SUPFAM" id="SSF52540">
    <property type="entry name" value="P-loop containing nucleoside triphosphate hydrolases"/>
    <property type="match status" value="1"/>
</dbReference>
<evidence type="ECO:0000313" key="7">
    <source>
        <dbReference type="EMBL" id="TDB65087.1"/>
    </source>
</evidence>
<dbReference type="GO" id="GO:0004016">
    <property type="term" value="F:adenylate cyclase activity"/>
    <property type="evidence" value="ECO:0007669"/>
    <property type="project" value="UniProtKB-ARBA"/>
</dbReference>
<feature type="domain" description="Guanylate cyclase" evidence="6">
    <location>
        <begin position="1512"/>
        <end position="1643"/>
    </location>
</feature>
<dbReference type="InterPro" id="IPR018297">
    <property type="entry name" value="A/G_cyclase_CS"/>
</dbReference>
<dbReference type="InterPro" id="IPR029016">
    <property type="entry name" value="GAF-like_dom_sf"/>
</dbReference>
<dbReference type="PANTHER" id="PTHR43642">
    <property type="entry name" value="HYBRID SIGNAL TRANSDUCTION HISTIDINE KINASE G"/>
    <property type="match status" value="1"/>
</dbReference>
<dbReference type="SUPFAM" id="SSF56112">
    <property type="entry name" value="Protein kinase-like (PK-like)"/>
    <property type="match status" value="1"/>
</dbReference>
<gene>
    <name evidence="7" type="ORF">EZE20_10235</name>
</gene>
<evidence type="ECO:0000256" key="2">
    <source>
        <dbReference type="ARBA" id="ARBA00022741"/>
    </source>
</evidence>
<comment type="similarity">
    <text evidence="4">Belongs to the adenylyl cyclase class-4/guanylyl cyclase family.</text>
</comment>
<evidence type="ECO:0000256" key="1">
    <source>
        <dbReference type="ARBA" id="ARBA00004167"/>
    </source>
</evidence>
<dbReference type="PROSITE" id="PS00452">
    <property type="entry name" value="GUANYLATE_CYCLASE_1"/>
    <property type="match status" value="1"/>
</dbReference>
<dbReference type="SMART" id="SM00044">
    <property type="entry name" value="CYCc"/>
    <property type="match status" value="1"/>
</dbReference>
<dbReference type="Pfam" id="PF13191">
    <property type="entry name" value="AAA_16"/>
    <property type="match status" value="1"/>
</dbReference>
<keyword evidence="8" id="KW-1185">Reference proteome</keyword>
<dbReference type="GO" id="GO:0009190">
    <property type="term" value="P:cyclic nucleotide biosynthetic process"/>
    <property type="evidence" value="ECO:0007669"/>
    <property type="project" value="InterPro"/>
</dbReference>
<protein>
    <submittedName>
        <fullName evidence="7">GAF domain-containing protein</fullName>
    </submittedName>
</protein>
<sequence>MNMLTILHKKIIYETELTIVYKGVVETTDDEVIVKTPKGSDYSGIYNEYALLKEEKFPLGVIEIVHFDDIPSLVRSYLPGLSLKSLIEQGEFGLDLFFDYALEIIGQLQDIHARTIIHKDISSVNIIIHTTHKTARIIDFESSIKAHYTTVPVFEATRRIGNLSYISPEQTGRMNRILDYRADYYSLGIVFFEMLTGQLPFQSGDMLELIHGHIARKPPGINEINPEIPSILGDLVGKLIAKNAEERYQSMQGLRADLLRCRQEWIDFQRIESFTLGQFDVPARLFISQKMVGRTWEKERILDLYAQAAAGGKVFLTVGGLSGVGKSTLIGETAKPLTEHKGLILKGKFDPLQKNIPYFAWIQAIDQFADSVLTESPETLQNWKHIFRNSLQDLEGILVQLVPKMGKIVGPVPAVSTLNALEIKNRLQYVLGLFLSLLANAQHPLLLFLDDWQWADDDSIRLLESIRLNPALSHIMLVVAYRSNEIDAVHSFYPILKKSQEEAESSVFLTEHLHVEAISEADTEELIRNTLPETQQNPDTLSAILYSKTQGNPFFIGQFLNLLYDRNLLWLDSTTHLWTWDLPAIQALAISDNVVEIILQKISGLTPTTRHGLTVASAIGNTFGVAQTAELLDLNPADLHRLLWPAIQNTCILPTRADYKFIPEFYESQQTDVQFRFAHDRIQQTLYGEIDSSQREELHFKIGMRLAQGPDAENRILEAANHFLTSESLLSAASERTFIGQLLQKAGYLAYRSAAFGNAFHYWALWEKLLLEPAREDLPTYRHLIETSHLSGRKELSQKYEQKALALCLTQEERSQTFEIMITSYTATDQLAEAIALSRKALGELGIKIPEKAQKWQVIYQAIRSRLHLPDAKIAKIAQGPDMTDSRYTWAMRLLNASLSSYFLIKFETYPLLIFKMVDLNTKYGNTREAITGFGSYGLILAGILNAPESGYMAGKQALLLLEKYKAEDLVAQAGFIDSTFIAHWKEPITEMATRCFENYRKGLSKGDIWYSGWNLYMSNVFRIYVGDKMSVLLSSLCGQETFFLQHNIANLVQRTRYERHFASILRYARYSDPTFDWQLILSGFTTTVDLTALFTSHALHTICSLWMGDFAKAWEMSLLTDAYTDSVKSVFSYHYFQAYQAISGLAIYEQSDPATQKKIRKVVQKNTKFLTQLSTLQPGNYAWALRLVEAESKRAFSGDFEPQAYHDAIEAARRGGMVFPAVFSRLTLLRALLKTNSTDSYDEYEKLKAELLYWEMEGVLAALQDTHSMALSSRSRVRPQVSSGRASHSSYSLPFEFDALTFVKSIEALSGELQLDKLLTRLMTFALENAGADYGCFLIRRGNDFEPVIERYADGTIATSEETMLSAVPAVVYNFVVQTGEVLLLENVSEDPRFGQDPVVKKYKDKSLLCVPFITKGKINGIIYLTNRLTPNVFTEQRVGLLTLLAGQISLSIENAMLYENMENLVAERTSQLEEEKKKSDRLLLNVLPEQVADELKRSGKASPRYFGQVTVMFCDFKDFTLFAEIESPETLIEELDYCFKAFDAIIGKYAIEKIKTIGDAYLCVSGLPLPNPDHALTTVQAAMELQQWIREETQKRQIAGKSFLDLRIGIHTGPVVAGVVGATKFAYDIWGDAVNIAARMEESGVGGRINISDTTYALIKDHFSCEYRGKIVAKNKGEIDMYFANPPI</sequence>
<dbReference type="SUPFAM" id="SSF55781">
    <property type="entry name" value="GAF domain-like"/>
    <property type="match status" value="1"/>
</dbReference>
<keyword evidence="3 4" id="KW-0456">Lyase</keyword>
<dbReference type="PROSITE" id="PS50125">
    <property type="entry name" value="GUANYLATE_CYCLASE_2"/>
    <property type="match status" value="1"/>
</dbReference>
<dbReference type="GO" id="GO:0035556">
    <property type="term" value="P:intracellular signal transduction"/>
    <property type="evidence" value="ECO:0007669"/>
    <property type="project" value="InterPro"/>
</dbReference>
<reference evidence="7 8" key="1">
    <citation type="submission" date="2019-02" db="EMBL/GenBank/DDBJ databases">
        <title>Arundinibacter roseus gen. nov., sp. nov., a new member of the family Cytophagaceae.</title>
        <authorList>
            <person name="Szuroczki S."/>
            <person name="Khayer B."/>
            <person name="Sproer C."/>
            <person name="Toumi M."/>
            <person name="Szabo A."/>
            <person name="Felfoldi T."/>
            <person name="Schumann P."/>
            <person name="Toth E."/>
        </authorList>
    </citation>
    <scope>NUCLEOTIDE SEQUENCE [LARGE SCALE GENOMIC DNA]</scope>
    <source>
        <strain evidence="7 8">DMA-k-7a</strain>
    </source>
</reference>
<dbReference type="PROSITE" id="PS50011">
    <property type="entry name" value="PROTEIN_KINASE_DOM"/>
    <property type="match status" value="1"/>
</dbReference>
<dbReference type="CDD" id="cd07302">
    <property type="entry name" value="CHD"/>
    <property type="match status" value="1"/>
</dbReference>
<dbReference type="GO" id="GO:0004672">
    <property type="term" value="F:protein kinase activity"/>
    <property type="evidence" value="ECO:0007669"/>
    <property type="project" value="InterPro"/>
</dbReference>
<name>A0A4R4KB53_9BACT</name>
<dbReference type="GO" id="GO:0005524">
    <property type="term" value="F:ATP binding"/>
    <property type="evidence" value="ECO:0007669"/>
    <property type="project" value="InterPro"/>
</dbReference>
<evidence type="ECO:0000259" key="6">
    <source>
        <dbReference type="PROSITE" id="PS50125"/>
    </source>
</evidence>
<comment type="caution">
    <text evidence="7">The sequence shown here is derived from an EMBL/GenBank/DDBJ whole genome shotgun (WGS) entry which is preliminary data.</text>
</comment>
<dbReference type="InterPro" id="IPR011009">
    <property type="entry name" value="Kinase-like_dom_sf"/>
</dbReference>
<evidence type="ECO:0000259" key="5">
    <source>
        <dbReference type="PROSITE" id="PS50011"/>
    </source>
</evidence>
<dbReference type="SMART" id="SM00065">
    <property type="entry name" value="GAF"/>
    <property type="match status" value="1"/>
</dbReference>
<feature type="domain" description="Protein kinase" evidence="5">
    <location>
        <begin position="6"/>
        <end position="266"/>
    </location>
</feature>
<dbReference type="InterPro" id="IPR027417">
    <property type="entry name" value="P-loop_NTPase"/>
</dbReference>
<evidence type="ECO:0000313" key="8">
    <source>
        <dbReference type="Proteomes" id="UP000295706"/>
    </source>
</evidence>
<dbReference type="InterPro" id="IPR041664">
    <property type="entry name" value="AAA_16"/>
</dbReference>
<keyword evidence="2" id="KW-0547">Nucleotide-binding</keyword>
<dbReference type="InterPro" id="IPR003018">
    <property type="entry name" value="GAF"/>
</dbReference>
<dbReference type="InterPro" id="IPR001054">
    <property type="entry name" value="A/G_cyclase"/>
</dbReference>
<comment type="subcellular location">
    <subcellularLocation>
        <location evidence="1">Membrane</location>
        <topology evidence="1">Single-pass membrane protein</topology>
    </subcellularLocation>
</comment>
<dbReference type="InterPro" id="IPR008266">
    <property type="entry name" value="Tyr_kinase_AS"/>
</dbReference>
<dbReference type="Pfam" id="PF00069">
    <property type="entry name" value="Pkinase"/>
    <property type="match status" value="1"/>
</dbReference>
<evidence type="ECO:0000256" key="3">
    <source>
        <dbReference type="ARBA" id="ARBA00023239"/>
    </source>
</evidence>
<dbReference type="PROSITE" id="PS00109">
    <property type="entry name" value="PROTEIN_KINASE_TYR"/>
    <property type="match status" value="1"/>
</dbReference>
<dbReference type="InterPro" id="IPR029787">
    <property type="entry name" value="Nucleotide_cyclase"/>
</dbReference>
<dbReference type="Gene3D" id="3.30.70.1230">
    <property type="entry name" value="Nucleotide cyclase"/>
    <property type="match status" value="1"/>
</dbReference>
<dbReference type="Proteomes" id="UP000295706">
    <property type="component" value="Unassembled WGS sequence"/>
</dbReference>
<organism evidence="7 8">
    <name type="scientific">Arundinibacter roseus</name>
    <dbReference type="NCBI Taxonomy" id="2070510"/>
    <lineage>
        <taxon>Bacteria</taxon>
        <taxon>Pseudomonadati</taxon>
        <taxon>Bacteroidota</taxon>
        <taxon>Cytophagia</taxon>
        <taxon>Cytophagales</taxon>
        <taxon>Spirosomataceae</taxon>
        <taxon>Arundinibacter</taxon>
    </lineage>
</organism>
<proteinExistence type="inferred from homology"/>
<dbReference type="SUPFAM" id="SSF55073">
    <property type="entry name" value="Nucleotide cyclase"/>
    <property type="match status" value="1"/>
</dbReference>
<dbReference type="PANTHER" id="PTHR43642:SF1">
    <property type="entry name" value="HYBRID SIGNAL TRANSDUCTION HISTIDINE KINASE G"/>
    <property type="match status" value="1"/>
</dbReference>
<dbReference type="GO" id="GO:0016020">
    <property type="term" value="C:membrane"/>
    <property type="evidence" value="ECO:0007669"/>
    <property type="project" value="UniProtKB-SubCell"/>
</dbReference>
<dbReference type="Pfam" id="PF00211">
    <property type="entry name" value="Guanylate_cyc"/>
    <property type="match status" value="1"/>
</dbReference>
<dbReference type="EMBL" id="SMJU01000006">
    <property type="protein sequence ID" value="TDB65087.1"/>
    <property type="molecule type" value="Genomic_DNA"/>
</dbReference>
<dbReference type="InterPro" id="IPR053159">
    <property type="entry name" value="Hybrid_Histidine_Kinase"/>
</dbReference>
<evidence type="ECO:0000256" key="4">
    <source>
        <dbReference type="RuleBase" id="RU000405"/>
    </source>
</evidence>
<accession>A0A4R4KB53</accession>
<dbReference type="InterPro" id="IPR000719">
    <property type="entry name" value="Prot_kinase_dom"/>
</dbReference>
<dbReference type="Gene3D" id="1.10.510.10">
    <property type="entry name" value="Transferase(Phosphotransferase) domain 1"/>
    <property type="match status" value="1"/>
</dbReference>
<dbReference type="Gene3D" id="3.30.450.40">
    <property type="match status" value="1"/>
</dbReference>
<dbReference type="OrthoDB" id="9806704at2"/>